<dbReference type="AlphaFoldDB" id="A0A1G7KXJ2"/>
<dbReference type="Gene3D" id="3.40.190.10">
    <property type="entry name" value="Periplasmic binding protein-like II"/>
    <property type="match status" value="2"/>
</dbReference>
<dbReference type="GO" id="GO:0003700">
    <property type="term" value="F:DNA-binding transcription factor activity"/>
    <property type="evidence" value="ECO:0007669"/>
    <property type="project" value="InterPro"/>
</dbReference>
<dbReference type="SUPFAM" id="SSF46785">
    <property type="entry name" value="Winged helix' DNA-binding domain"/>
    <property type="match status" value="1"/>
</dbReference>
<dbReference type="EMBL" id="FNCC01000001">
    <property type="protein sequence ID" value="SDF41925.1"/>
    <property type="molecule type" value="Genomic_DNA"/>
</dbReference>
<feature type="domain" description="HTH lysR-type" evidence="5">
    <location>
        <begin position="21"/>
        <end position="78"/>
    </location>
</feature>
<evidence type="ECO:0000313" key="6">
    <source>
        <dbReference type="EMBL" id="SDF41925.1"/>
    </source>
</evidence>
<dbReference type="Pfam" id="PF03466">
    <property type="entry name" value="LysR_substrate"/>
    <property type="match status" value="1"/>
</dbReference>
<dbReference type="InterPro" id="IPR036390">
    <property type="entry name" value="WH_DNA-bd_sf"/>
</dbReference>
<dbReference type="InterPro" id="IPR050389">
    <property type="entry name" value="LysR-type_TF"/>
</dbReference>
<keyword evidence="3 6" id="KW-0238">DNA-binding</keyword>
<evidence type="ECO:0000256" key="2">
    <source>
        <dbReference type="ARBA" id="ARBA00023015"/>
    </source>
</evidence>
<dbReference type="InterPro" id="IPR036388">
    <property type="entry name" value="WH-like_DNA-bd_sf"/>
</dbReference>
<keyword evidence="2" id="KW-0805">Transcription regulation</keyword>
<dbReference type="Proteomes" id="UP000199623">
    <property type="component" value="Unassembled WGS sequence"/>
</dbReference>
<name>A0A1G7KXJ2_9PSEU</name>
<dbReference type="PANTHER" id="PTHR30118">
    <property type="entry name" value="HTH-TYPE TRANSCRIPTIONAL REGULATOR LEUO-RELATED"/>
    <property type="match status" value="1"/>
</dbReference>
<organism evidence="6 7">
    <name type="scientific">Lentzea fradiae</name>
    <dbReference type="NCBI Taxonomy" id="200378"/>
    <lineage>
        <taxon>Bacteria</taxon>
        <taxon>Bacillati</taxon>
        <taxon>Actinomycetota</taxon>
        <taxon>Actinomycetes</taxon>
        <taxon>Pseudonocardiales</taxon>
        <taxon>Pseudonocardiaceae</taxon>
        <taxon>Lentzea</taxon>
    </lineage>
</organism>
<evidence type="ECO:0000313" key="7">
    <source>
        <dbReference type="Proteomes" id="UP000199623"/>
    </source>
</evidence>
<dbReference type="STRING" id="200378.SAMN05216553_101545"/>
<dbReference type="GO" id="GO:0003677">
    <property type="term" value="F:DNA binding"/>
    <property type="evidence" value="ECO:0007669"/>
    <property type="project" value="UniProtKB-KW"/>
</dbReference>
<dbReference type="InterPro" id="IPR000847">
    <property type="entry name" value="LysR_HTH_N"/>
</dbReference>
<keyword evidence="7" id="KW-1185">Reference proteome</keyword>
<keyword evidence="4" id="KW-0804">Transcription</keyword>
<dbReference type="PROSITE" id="PS50931">
    <property type="entry name" value="HTH_LYSR"/>
    <property type="match status" value="1"/>
</dbReference>
<dbReference type="OrthoDB" id="8717159at2"/>
<dbReference type="PANTHER" id="PTHR30118:SF15">
    <property type="entry name" value="TRANSCRIPTIONAL REGULATORY PROTEIN"/>
    <property type="match status" value="1"/>
</dbReference>
<evidence type="ECO:0000259" key="5">
    <source>
        <dbReference type="PROSITE" id="PS50931"/>
    </source>
</evidence>
<gene>
    <name evidence="6" type="ORF">SAMN05216553_101545</name>
</gene>
<comment type="similarity">
    <text evidence="1">Belongs to the LysR transcriptional regulatory family.</text>
</comment>
<evidence type="ECO:0000256" key="3">
    <source>
        <dbReference type="ARBA" id="ARBA00023125"/>
    </source>
</evidence>
<dbReference type="SUPFAM" id="SSF53850">
    <property type="entry name" value="Periplasmic binding protein-like II"/>
    <property type="match status" value="1"/>
</dbReference>
<proteinExistence type="inferred from homology"/>
<dbReference type="Gene3D" id="1.10.10.10">
    <property type="entry name" value="Winged helix-like DNA-binding domain superfamily/Winged helix DNA-binding domain"/>
    <property type="match status" value="1"/>
</dbReference>
<reference evidence="7" key="1">
    <citation type="submission" date="2016-10" db="EMBL/GenBank/DDBJ databases">
        <authorList>
            <person name="Varghese N."/>
            <person name="Submissions S."/>
        </authorList>
    </citation>
    <scope>NUCLEOTIDE SEQUENCE [LARGE SCALE GENOMIC DNA]</scope>
    <source>
        <strain evidence="7">CGMCC 4.3506</strain>
    </source>
</reference>
<dbReference type="Pfam" id="PF00126">
    <property type="entry name" value="HTH_1"/>
    <property type="match status" value="1"/>
</dbReference>
<protein>
    <submittedName>
        <fullName evidence="6">DNA-binding transcriptional regulator, LysR family</fullName>
    </submittedName>
</protein>
<evidence type="ECO:0000256" key="1">
    <source>
        <dbReference type="ARBA" id="ARBA00009437"/>
    </source>
</evidence>
<sequence length="320" mass="35162">MSLWSISAKLITLPEVNLANLDLNLLVPLDVLLEERSVTRAAARLGLSQPALSGALARLRRHFDDPLLTRAGNVYELTPLAVQLRRRTGLALAGVERVFASEPDFTPATSRRTFTVLASDYPMAVLGPRVTELIAEQAPSVTLRLEHHSPAAVESGAETLRGVDGILLPHGVLFDLPSADLFTDSWVVIADRDAETIGESLTMDDAKRLPWVFTYHSASAFTGAGRQLQLLGAAPRVQCVVESFLALPYYVIGTDRIALVQGHLARHLARDERLRVLDCPWDVVPLVEAMWWHPTHTHDAEHVWLRGVFTRAGADLRTGS</sequence>
<evidence type="ECO:0000256" key="4">
    <source>
        <dbReference type="ARBA" id="ARBA00023163"/>
    </source>
</evidence>
<dbReference type="PRINTS" id="PR00039">
    <property type="entry name" value="HTHLYSR"/>
</dbReference>
<accession>A0A1G7KXJ2</accession>
<dbReference type="InterPro" id="IPR005119">
    <property type="entry name" value="LysR_subst-bd"/>
</dbReference>